<proteinExistence type="predicted"/>
<accession>A0A822Y9S5</accession>
<reference evidence="2 3" key="1">
    <citation type="journal article" date="2020" name="Mol. Biol. Evol.">
        <title>Distinct Expression and Methylation Patterns for Genes with Different Fates following a Single Whole-Genome Duplication in Flowering Plants.</title>
        <authorList>
            <person name="Shi T."/>
            <person name="Rahmani R.S."/>
            <person name="Gugger P.F."/>
            <person name="Wang M."/>
            <person name="Li H."/>
            <person name="Zhang Y."/>
            <person name="Li Z."/>
            <person name="Wang Q."/>
            <person name="Van de Peer Y."/>
            <person name="Marchal K."/>
            <person name="Chen J."/>
        </authorList>
    </citation>
    <scope>NUCLEOTIDE SEQUENCE [LARGE SCALE GENOMIC DNA]</scope>
    <source>
        <tissue evidence="2">Leaf</tissue>
    </source>
</reference>
<evidence type="ECO:0000313" key="3">
    <source>
        <dbReference type="Proteomes" id="UP000607653"/>
    </source>
</evidence>
<gene>
    <name evidence="2" type="ORF">HUJ06_030778</name>
</gene>
<keyword evidence="3" id="KW-1185">Reference proteome</keyword>
<dbReference type="AlphaFoldDB" id="A0A822Y9S5"/>
<protein>
    <submittedName>
        <fullName evidence="2">Uncharacterized protein</fullName>
    </submittedName>
</protein>
<feature type="region of interest" description="Disordered" evidence="1">
    <location>
        <begin position="1"/>
        <end position="30"/>
    </location>
</feature>
<comment type="caution">
    <text evidence="2">The sequence shown here is derived from an EMBL/GenBank/DDBJ whole genome shotgun (WGS) entry which is preliminary data.</text>
</comment>
<sequence length="109" mass="12305">MQRSNFFPKETKSKDGLVGESGCRSAPLSRRRTIRISKNTQCNAAISSQRKQKAKTVWLVSGCRSAPLSRRRTIRISKKKKPESPNASLSLFSCWITPFHLNHSITVEC</sequence>
<dbReference type="EMBL" id="DUZY01000002">
    <property type="protein sequence ID" value="DAD29310.1"/>
    <property type="molecule type" value="Genomic_DNA"/>
</dbReference>
<name>A0A822Y9S5_NELNU</name>
<organism evidence="2 3">
    <name type="scientific">Nelumbo nucifera</name>
    <name type="common">Sacred lotus</name>
    <dbReference type="NCBI Taxonomy" id="4432"/>
    <lineage>
        <taxon>Eukaryota</taxon>
        <taxon>Viridiplantae</taxon>
        <taxon>Streptophyta</taxon>
        <taxon>Embryophyta</taxon>
        <taxon>Tracheophyta</taxon>
        <taxon>Spermatophyta</taxon>
        <taxon>Magnoliopsida</taxon>
        <taxon>Proteales</taxon>
        <taxon>Nelumbonaceae</taxon>
        <taxon>Nelumbo</taxon>
    </lineage>
</organism>
<evidence type="ECO:0000256" key="1">
    <source>
        <dbReference type="SAM" id="MobiDB-lite"/>
    </source>
</evidence>
<dbReference type="Proteomes" id="UP000607653">
    <property type="component" value="Unassembled WGS sequence"/>
</dbReference>
<evidence type="ECO:0000313" key="2">
    <source>
        <dbReference type="EMBL" id="DAD29310.1"/>
    </source>
</evidence>